<dbReference type="InterPro" id="IPR023707">
    <property type="entry name" value="OM_assembly_BamA"/>
</dbReference>
<dbReference type="InterPro" id="IPR010827">
    <property type="entry name" value="BamA/TamA_POTRA"/>
</dbReference>
<evidence type="ECO:0000313" key="12">
    <source>
        <dbReference type="Proteomes" id="UP000663720"/>
    </source>
</evidence>
<evidence type="ECO:0000256" key="9">
    <source>
        <dbReference type="SAM" id="Phobius"/>
    </source>
</evidence>
<dbReference type="InterPro" id="IPR039910">
    <property type="entry name" value="D15-like"/>
</dbReference>
<keyword evidence="2" id="KW-1134">Transmembrane beta strand</keyword>
<feature type="domain" description="POTRA" evidence="10">
    <location>
        <begin position="312"/>
        <end position="398"/>
    </location>
</feature>
<evidence type="ECO:0000256" key="6">
    <source>
        <dbReference type="ARBA" id="ARBA00023136"/>
    </source>
</evidence>
<dbReference type="Proteomes" id="UP000663720">
    <property type="component" value="Chromosome"/>
</dbReference>
<organism evidence="11 12">
    <name type="scientific">Desulfonema limicola</name>
    <dbReference type="NCBI Taxonomy" id="45656"/>
    <lineage>
        <taxon>Bacteria</taxon>
        <taxon>Pseudomonadati</taxon>
        <taxon>Thermodesulfobacteriota</taxon>
        <taxon>Desulfobacteria</taxon>
        <taxon>Desulfobacterales</taxon>
        <taxon>Desulfococcaceae</taxon>
        <taxon>Desulfonema</taxon>
    </lineage>
</organism>
<dbReference type="Pfam" id="PF07244">
    <property type="entry name" value="POTRA"/>
    <property type="match status" value="5"/>
</dbReference>
<name>A0A975GHY3_9BACT</name>
<protein>
    <recommendedName>
        <fullName evidence="8">Outer membrane protein assembly factor BamA</fullName>
    </recommendedName>
</protein>
<dbReference type="HAMAP" id="MF_01430">
    <property type="entry name" value="OM_assembly_BamA"/>
    <property type="match status" value="1"/>
</dbReference>
<dbReference type="InterPro" id="IPR000184">
    <property type="entry name" value="Bac_surfAg_D15"/>
</dbReference>
<dbReference type="PIRSF" id="PIRSF006076">
    <property type="entry name" value="OM_assembly_OMP85"/>
    <property type="match status" value="1"/>
</dbReference>
<dbReference type="GO" id="GO:0009279">
    <property type="term" value="C:cell outer membrane"/>
    <property type="evidence" value="ECO:0007669"/>
    <property type="project" value="UniProtKB-UniRule"/>
</dbReference>
<feature type="transmembrane region" description="Helical" evidence="9">
    <location>
        <begin position="12"/>
        <end position="28"/>
    </location>
</feature>
<evidence type="ECO:0000256" key="2">
    <source>
        <dbReference type="ARBA" id="ARBA00022452"/>
    </source>
</evidence>
<feature type="domain" description="POTRA" evidence="10">
    <location>
        <begin position="160"/>
        <end position="231"/>
    </location>
</feature>
<keyword evidence="3 9" id="KW-0812">Transmembrane</keyword>
<dbReference type="GO" id="GO:0071709">
    <property type="term" value="P:membrane assembly"/>
    <property type="evidence" value="ECO:0007669"/>
    <property type="project" value="InterPro"/>
</dbReference>
<comment type="subcellular location">
    <subcellularLocation>
        <location evidence="1">Membrane</location>
    </subcellularLocation>
</comment>
<evidence type="ECO:0000256" key="1">
    <source>
        <dbReference type="ARBA" id="ARBA00004370"/>
    </source>
</evidence>
<dbReference type="PANTHER" id="PTHR12815">
    <property type="entry name" value="SORTING AND ASSEMBLY MACHINERY SAMM50 PROTEIN FAMILY MEMBER"/>
    <property type="match status" value="1"/>
</dbReference>
<evidence type="ECO:0000256" key="4">
    <source>
        <dbReference type="ARBA" id="ARBA00022729"/>
    </source>
</evidence>
<feature type="domain" description="POTRA" evidence="10">
    <location>
        <begin position="232"/>
        <end position="309"/>
    </location>
</feature>
<dbReference type="PANTHER" id="PTHR12815:SF47">
    <property type="entry name" value="TRANSLOCATION AND ASSEMBLY MODULE SUBUNIT TAMA"/>
    <property type="match status" value="1"/>
</dbReference>
<dbReference type="Pfam" id="PF01103">
    <property type="entry name" value="Omp85"/>
    <property type="match status" value="1"/>
</dbReference>
<proteinExistence type="inferred from homology"/>
<evidence type="ECO:0000256" key="5">
    <source>
        <dbReference type="ARBA" id="ARBA00022737"/>
    </source>
</evidence>
<dbReference type="Gene3D" id="2.40.160.50">
    <property type="entry name" value="membrane protein fhac: a member of the omp85/tpsb transporter family"/>
    <property type="match status" value="1"/>
</dbReference>
<gene>
    <name evidence="11" type="primary">yaeT1</name>
    <name evidence="11" type="ORF">dnl_43000</name>
</gene>
<evidence type="ECO:0000256" key="7">
    <source>
        <dbReference type="ARBA" id="ARBA00023237"/>
    </source>
</evidence>
<keyword evidence="7" id="KW-0998">Cell outer membrane</keyword>
<feature type="domain" description="POTRA" evidence="10">
    <location>
        <begin position="482"/>
        <end position="555"/>
    </location>
</feature>
<dbReference type="AlphaFoldDB" id="A0A975GHY3"/>
<accession>A0A975GHY3</accession>
<dbReference type="KEGG" id="dli:dnl_43000"/>
<dbReference type="NCBIfam" id="TIGR03303">
    <property type="entry name" value="OM_YaeT"/>
    <property type="match status" value="1"/>
</dbReference>
<keyword evidence="4" id="KW-0732">Signal</keyword>
<reference evidence="11" key="1">
    <citation type="journal article" date="2021" name="Microb. Physiol.">
        <title>Proteogenomic Insights into the Physiology of Marine, Sulfate-Reducing, Filamentous Desulfonema limicola and Desulfonema magnum.</title>
        <authorList>
            <person name="Schnaars V."/>
            <person name="Wohlbrand L."/>
            <person name="Scheve S."/>
            <person name="Hinrichs C."/>
            <person name="Reinhardt R."/>
            <person name="Rabus R."/>
        </authorList>
    </citation>
    <scope>NUCLEOTIDE SEQUENCE</scope>
    <source>
        <strain evidence="11">5ac10</strain>
    </source>
</reference>
<dbReference type="PROSITE" id="PS51779">
    <property type="entry name" value="POTRA"/>
    <property type="match status" value="4"/>
</dbReference>
<dbReference type="Gene3D" id="3.10.20.310">
    <property type="entry name" value="membrane protein fhac"/>
    <property type="match status" value="5"/>
</dbReference>
<evidence type="ECO:0000259" key="10">
    <source>
        <dbReference type="PROSITE" id="PS51779"/>
    </source>
</evidence>
<keyword evidence="6 9" id="KW-0472">Membrane</keyword>
<sequence>MFRSFMLKNLRFFYIVFICFIPCTIYALETVQVVVLPFEINAPDGREYLKEQLPRVISSYLKQEGAVVLDPGIQADASWKDDLKNAGGIRKFGIERGADYVIWGSLTRIGNIISIDSRMISTMDNSLPFVFFAEGKGIENLSITVKELVRKFSLKLFTRERVAEIVIKGNKRIESDAVKRIIKTKQGDVFLARSLSEDMKAVYKMGYFEDIRIESEESPNGKIITFNLKEKPTIRRINFSGNKLYDDNEISGSLTIKTGSVVNIFTIQNNISRIESLYKEKNYHNVKAAYKIIPVDNNQADIEFTIDEGEKIRIKKIDFIGNNSYTSKELKKVMKSSEKGFWSWLTSSGELNREDLEQDAARLTAWYQNNGYIEARIGDPELEFKDNWIYITIKIVEGSRYKVGQVSIKGDIIKSEKELFDKLEISSQEYYNREILRTDILKLSDIYSDEGYAYVDIIPGIKTNPGTLTVDLTYEIKKGRKVYFEAIQISGNTKTREKVIRRQLAVYEKGLYSGSLLKRSVRNLHRLDYFEDVKVNTSKGSDDDQMILKIGLAEKPTGTFSFGGGYSSTENLFAMASITQRNLFGLGQILQLKAEVGGTSTRFTTSFTEPWLFDIPLTAGFDLYNWERDYDTYDKDSIGGAVRFGYPVYDYTTAYLTYRYDIGNIENITDDASKEVKDLEGENITSSIAATLRYDSRDKVFSPTEGSNHSISIEYAGIGGNIGFTKYLGEVGHYFPLFWGTVGFARAKAGYVRENSGKTLPDYEKFYMGGINTLRGFDWRDISLRDEDDIRVGGYKFVQFNAEYLFPLIKEAGVTGVIFFDTGNVFGRSDDIQWNELRESAGGGIRWYSPMGPIRIEYGFVLDREDGEEGGRWEFAMGNTF</sequence>
<evidence type="ECO:0000256" key="8">
    <source>
        <dbReference type="NCBIfam" id="TIGR03303"/>
    </source>
</evidence>
<dbReference type="InterPro" id="IPR034746">
    <property type="entry name" value="POTRA"/>
</dbReference>
<evidence type="ECO:0000313" key="11">
    <source>
        <dbReference type="EMBL" id="QTA81942.1"/>
    </source>
</evidence>
<keyword evidence="9" id="KW-1133">Transmembrane helix</keyword>
<keyword evidence="12" id="KW-1185">Reference proteome</keyword>
<dbReference type="EMBL" id="CP061799">
    <property type="protein sequence ID" value="QTA81942.1"/>
    <property type="molecule type" value="Genomic_DNA"/>
</dbReference>
<evidence type="ECO:0000256" key="3">
    <source>
        <dbReference type="ARBA" id="ARBA00022692"/>
    </source>
</evidence>
<keyword evidence="5" id="KW-0677">Repeat</keyword>